<keyword evidence="1 4" id="KW-0732">Signal</keyword>
<dbReference type="PROSITE" id="PS51257">
    <property type="entry name" value="PROKAR_LIPOPROTEIN"/>
    <property type="match status" value="1"/>
</dbReference>
<dbReference type="HAMAP" id="MF_00925">
    <property type="entry name" value="OM_assembly_BamE"/>
    <property type="match status" value="1"/>
</dbReference>
<evidence type="ECO:0000256" key="4">
    <source>
        <dbReference type="HAMAP-Rule" id="MF_00925"/>
    </source>
</evidence>
<keyword evidence="2 4" id="KW-0472">Membrane</keyword>
<comment type="similarity">
    <text evidence="4">Belongs to the BamE family.</text>
</comment>
<protein>
    <recommendedName>
        <fullName evidence="4">Outer membrane protein assembly factor BamE</fullName>
    </recommendedName>
</protein>
<dbReference type="InterPro" id="IPR007450">
    <property type="entry name" value="BamE_dom"/>
</dbReference>
<dbReference type="eggNOG" id="COG2913">
    <property type="taxonomic scope" value="Bacteria"/>
</dbReference>
<dbReference type="GO" id="GO:0051205">
    <property type="term" value="P:protein insertion into membrane"/>
    <property type="evidence" value="ECO:0007669"/>
    <property type="project" value="UniProtKB-UniRule"/>
</dbReference>
<keyword evidence="3 4" id="KW-0998">Cell outer membrane</keyword>
<dbReference type="EMBL" id="JRKJ01000002">
    <property type="protein sequence ID" value="KGQ20226.1"/>
    <property type="molecule type" value="Genomic_DNA"/>
</dbReference>
<comment type="subunit">
    <text evidence="4">Part of the Bam complex.</text>
</comment>
<keyword evidence="4" id="KW-0564">Palmitate</keyword>
<dbReference type="Proteomes" id="UP000030518">
    <property type="component" value="Unassembled WGS sequence"/>
</dbReference>
<comment type="subcellular location">
    <subcellularLocation>
        <location evidence="4">Cell outer membrane</location>
        <topology evidence="4">Lipid-anchor</topology>
    </subcellularLocation>
</comment>
<keyword evidence="4" id="KW-0449">Lipoprotein</keyword>
<dbReference type="Pfam" id="PF04355">
    <property type="entry name" value="BamE"/>
    <property type="match status" value="1"/>
</dbReference>
<evidence type="ECO:0000313" key="7">
    <source>
        <dbReference type="EMBL" id="KGQ20226.1"/>
    </source>
</evidence>
<feature type="compositionally biased region" description="Basic and acidic residues" evidence="5">
    <location>
        <begin position="108"/>
        <end position="117"/>
    </location>
</feature>
<comment type="function">
    <text evidence="4">Part of the outer membrane protein assembly complex, which is involved in assembly and insertion of beta-barrel proteins into the outer membrane.</text>
</comment>
<sequence>MRKLLIALALAALTSGCGMLYRTPIYQGNLLEKSNVEQLQQGMDKRQVMNLLGSPSVADPFHHDRWDYVATQRTGRVGATEKKTLTLWFENDQLAKWDGEYFGEQDEQLSKEMRDHYGNLPVDKKKKQQQRKR</sequence>
<dbReference type="InterPro" id="IPR037873">
    <property type="entry name" value="BamE-like"/>
</dbReference>
<feature type="compositionally biased region" description="Basic residues" evidence="5">
    <location>
        <begin position="124"/>
        <end position="133"/>
    </location>
</feature>
<proteinExistence type="inferred from homology"/>
<evidence type="ECO:0000313" key="8">
    <source>
        <dbReference type="Proteomes" id="UP000030518"/>
    </source>
</evidence>
<dbReference type="GO" id="GO:0030674">
    <property type="term" value="F:protein-macromolecule adaptor activity"/>
    <property type="evidence" value="ECO:0007669"/>
    <property type="project" value="TreeGrafter"/>
</dbReference>
<dbReference type="GO" id="GO:1990063">
    <property type="term" value="C:Bam protein complex"/>
    <property type="evidence" value="ECO:0007669"/>
    <property type="project" value="TreeGrafter"/>
</dbReference>
<dbReference type="PANTHER" id="PTHR37482">
    <property type="entry name" value="OUTER MEMBRANE PROTEIN ASSEMBLY FACTOR BAME"/>
    <property type="match status" value="1"/>
</dbReference>
<dbReference type="PATRIC" id="fig|1300345.3.peg.88"/>
<evidence type="ECO:0000259" key="6">
    <source>
        <dbReference type="Pfam" id="PF04355"/>
    </source>
</evidence>
<dbReference type="Gene3D" id="3.30.1450.10">
    <property type="match status" value="1"/>
</dbReference>
<evidence type="ECO:0000256" key="1">
    <source>
        <dbReference type="ARBA" id="ARBA00022729"/>
    </source>
</evidence>
<dbReference type="InterPro" id="IPR026592">
    <property type="entry name" value="BamE"/>
</dbReference>
<dbReference type="RefSeq" id="WP_036164382.1">
    <property type="nucleotide sequence ID" value="NZ_JRKJ01000002.1"/>
</dbReference>
<gene>
    <name evidence="4" type="primary">bamE</name>
    <name evidence="7" type="ORF">LF41_762</name>
</gene>
<evidence type="ECO:0000256" key="5">
    <source>
        <dbReference type="SAM" id="MobiDB-lite"/>
    </source>
</evidence>
<dbReference type="GO" id="GO:0043165">
    <property type="term" value="P:Gram-negative-bacterium-type cell outer membrane assembly"/>
    <property type="evidence" value="ECO:0007669"/>
    <property type="project" value="UniProtKB-UniRule"/>
</dbReference>
<dbReference type="OrthoDB" id="9808250at2"/>
<keyword evidence="8" id="KW-1185">Reference proteome</keyword>
<dbReference type="PANTHER" id="PTHR37482:SF1">
    <property type="entry name" value="OUTER MEMBRANE PROTEIN ASSEMBLY FACTOR BAME"/>
    <property type="match status" value="1"/>
</dbReference>
<organism evidence="7 8">
    <name type="scientific">Lysobacter dokdonensis DS-58</name>
    <dbReference type="NCBI Taxonomy" id="1300345"/>
    <lineage>
        <taxon>Bacteria</taxon>
        <taxon>Pseudomonadati</taxon>
        <taxon>Pseudomonadota</taxon>
        <taxon>Gammaproteobacteria</taxon>
        <taxon>Lysobacterales</taxon>
        <taxon>Lysobacteraceae</taxon>
        <taxon>Noviluteimonas</taxon>
    </lineage>
</organism>
<dbReference type="AlphaFoldDB" id="A0A0A2WJ85"/>
<evidence type="ECO:0000256" key="2">
    <source>
        <dbReference type="ARBA" id="ARBA00023136"/>
    </source>
</evidence>
<dbReference type="STRING" id="1300345.LF41_762"/>
<accession>A0A0A2WJ85</accession>
<comment type="caution">
    <text evidence="7">The sequence shown here is derived from an EMBL/GenBank/DDBJ whole genome shotgun (WGS) entry which is preliminary data.</text>
</comment>
<name>A0A0A2WJ85_9GAMM</name>
<feature type="region of interest" description="Disordered" evidence="5">
    <location>
        <begin position="108"/>
        <end position="133"/>
    </location>
</feature>
<reference evidence="7 8" key="1">
    <citation type="submission" date="2014-09" db="EMBL/GenBank/DDBJ databases">
        <title>Genome sequences of Lysobacter dokdonensis DS-58.</title>
        <authorList>
            <person name="Kim J.F."/>
            <person name="Kwak M.-J."/>
        </authorList>
    </citation>
    <scope>NUCLEOTIDE SEQUENCE [LARGE SCALE GENOMIC DNA]</scope>
    <source>
        <strain evidence="7 8">DS-58</strain>
    </source>
</reference>
<evidence type="ECO:0000256" key="3">
    <source>
        <dbReference type="ARBA" id="ARBA00023237"/>
    </source>
</evidence>
<feature type="domain" description="Outer membrane protein assembly factor BamE" evidence="6">
    <location>
        <begin position="28"/>
        <end position="97"/>
    </location>
</feature>